<dbReference type="EMBL" id="CP046910">
    <property type="protein sequence ID" value="QGZ56380.1"/>
    <property type="molecule type" value="Genomic_DNA"/>
</dbReference>
<comment type="subcellular location">
    <subcellularLocation>
        <location evidence="1">Membrane</location>
        <topology evidence="1">Multi-pass membrane protein</topology>
    </subcellularLocation>
</comment>
<evidence type="ECO:0000256" key="1">
    <source>
        <dbReference type="ARBA" id="ARBA00004141"/>
    </source>
</evidence>
<feature type="transmembrane region" description="Helical" evidence="5">
    <location>
        <begin position="250"/>
        <end position="270"/>
    </location>
</feature>
<feature type="transmembrane region" description="Helical" evidence="5">
    <location>
        <begin position="148"/>
        <end position="167"/>
    </location>
</feature>
<dbReference type="InterPro" id="IPR050367">
    <property type="entry name" value="APC_superfamily"/>
</dbReference>
<evidence type="ECO:0000313" key="8">
    <source>
        <dbReference type="Proteomes" id="UP000434209"/>
    </source>
</evidence>
<sequence length="488" mass="51647">MEEIDRAFARQIPDASTAPATRRLSGHLGTLDIVFTVLAYNAPLTVVIGLIPIMLSMGNGLGAPVTFLGAGLLMLLFAVGFTAMSRHVPNAGAYYAYITVGLGKPLGLGCALMAMLAYAFFIVGTYLYAGVVFHTFCSHAFGDSPLSWAQWAMVIWAAVSILGYFKISLSAKVLTVALICEVVVVFAWELAIGIAHGPAAFHPAWLTPAALTSGSVGLAVLFGVTCFAGFEATAVFREEARNPEVTVPQATYVSIVVMACIFASAAYFFIVGYGPEAALTHAAAAPATASLDSVGMFLGKVGLDVVSALTCTSIFACLLALHNILARYVYSLSSDGTLPKRWAAVHRIHGSPYKASLMVSLTGGVASAVMIASSVDPYGVYEALVGMAGYSLLILQIFTSLSVIVFFRRKGANVSVWKRLYAPGASLLGLLVTGWEATTNIDLLTGDVHVAMYLLALVFGTLIFGVFYALVLRERSPNIYRAIGRQSL</sequence>
<evidence type="ECO:0000313" key="7">
    <source>
        <dbReference type="EMBL" id="QGZ56380.1"/>
    </source>
</evidence>
<feature type="transmembrane region" description="Helical" evidence="5">
    <location>
        <begin position="351"/>
        <end position="375"/>
    </location>
</feature>
<feature type="domain" description="Amino acid permease/ SLC12A" evidence="6">
    <location>
        <begin position="52"/>
        <end position="468"/>
    </location>
</feature>
<dbReference type="GO" id="GO:0055085">
    <property type="term" value="P:transmembrane transport"/>
    <property type="evidence" value="ECO:0007669"/>
    <property type="project" value="InterPro"/>
</dbReference>
<dbReference type="PIRSF" id="PIRSF006060">
    <property type="entry name" value="AA_transporter"/>
    <property type="match status" value="1"/>
</dbReference>
<accession>A0A7Z2G7D6</accession>
<keyword evidence="2 5" id="KW-0812">Transmembrane</keyword>
<dbReference type="OrthoDB" id="9804700at2"/>
<feature type="transmembrane region" description="Helical" evidence="5">
    <location>
        <begin position="387"/>
        <end position="408"/>
    </location>
</feature>
<feature type="transmembrane region" description="Helical" evidence="5">
    <location>
        <begin position="450"/>
        <end position="471"/>
    </location>
</feature>
<proteinExistence type="predicted"/>
<feature type="transmembrane region" description="Helical" evidence="5">
    <location>
        <begin position="174"/>
        <end position="197"/>
    </location>
</feature>
<feature type="transmembrane region" description="Helical" evidence="5">
    <location>
        <begin position="33"/>
        <end position="55"/>
    </location>
</feature>
<feature type="transmembrane region" description="Helical" evidence="5">
    <location>
        <begin position="305"/>
        <end position="330"/>
    </location>
</feature>
<name>A0A7Z2G7D6_9BURK</name>
<dbReference type="AlphaFoldDB" id="A0A7Z2G7D6"/>
<dbReference type="InterPro" id="IPR004841">
    <property type="entry name" value="AA-permease/SLC12A_dom"/>
</dbReference>
<feature type="transmembrane region" description="Helical" evidence="5">
    <location>
        <begin position="420"/>
        <end position="438"/>
    </location>
</feature>
<evidence type="ECO:0000256" key="4">
    <source>
        <dbReference type="ARBA" id="ARBA00023136"/>
    </source>
</evidence>
<evidence type="ECO:0000256" key="2">
    <source>
        <dbReference type="ARBA" id="ARBA00022692"/>
    </source>
</evidence>
<dbReference type="Gene3D" id="1.20.1740.10">
    <property type="entry name" value="Amino acid/polyamine transporter I"/>
    <property type="match status" value="1"/>
</dbReference>
<organism evidence="7 8">
    <name type="scientific">Paraburkholderia acidiphila</name>
    <dbReference type="NCBI Taxonomy" id="2571747"/>
    <lineage>
        <taxon>Bacteria</taxon>
        <taxon>Pseudomonadati</taxon>
        <taxon>Pseudomonadota</taxon>
        <taxon>Betaproteobacteria</taxon>
        <taxon>Burkholderiales</taxon>
        <taxon>Burkholderiaceae</taxon>
        <taxon>Paraburkholderia</taxon>
    </lineage>
</organism>
<keyword evidence="4 5" id="KW-0472">Membrane</keyword>
<evidence type="ECO:0000256" key="5">
    <source>
        <dbReference type="SAM" id="Phobius"/>
    </source>
</evidence>
<dbReference type="KEGG" id="pacp:FAZ97_15415"/>
<dbReference type="PANTHER" id="PTHR42770">
    <property type="entry name" value="AMINO ACID TRANSPORTER-RELATED"/>
    <property type="match status" value="1"/>
</dbReference>
<feature type="transmembrane region" description="Helical" evidence="5">
    <location>
        <begin position="209"/>
        <end position="230"/>
    </location>
</feature>
<keyword evidence="3 5" id="KW-1133">Transmembrane helix</keyword>
<dbReference type="Pfam" id="PF00324">
    <property type="entry name" value="AA_permease"/>
    <property type="match status" value="1"/>
</dbReference>
<protein>
    <submittedName>
        <fullName evidence="7">Amino acid permease</fullName>
    </submittedName>
</protein>
<dbReference type="RefSeq" id="WP_158759343.1">
    <property type="nucleotide sequence ID" value="NZ_CP046910.1"/>
</dbReference>
<gene>
    <name evidence="7" type="ORF">FAZ97_15415</name>
</gene>
<evidence type="ECO:0000256" key="3">
    <source>
        <dbReference type="ARBA" id="ARBA00022989"/>
    </source>
</evidence>
<feature type="transmembrane region" description="Helical" evidence="5">
    <location>
        <begin position="61"/>
        <end position="84"/>
    </location>
</feature>
<feature type="transmembrane region" description="Helical" evidence="5">
    <location>
        <begin position="105"/>
        <end position="128"/>
    </location>
</feature>
<keyword evidence="8" id="KW-1185">Reference proteome</keyword>
<dbReference type="Proteomes" id="UP000434209">
    <property type="component" value="Chromosome 2"/>
</dbReference>
<reference evidence="7 8" key="1">
    <citation type="submission" date="2019-12" db="EMBL/GenBank/DDBJ databases">
        <title>Paraburkholderia acidiphila 7Q-K02 sp. nov and Paraburkholderia acidisoli DHF22 sp. nov., two strains isolated from forest soil.</title>
        <authorList>
            <person name="Gao Z."/>
            <person name="Qiu L."/>
        </authorList>
    </citation>
    <scope>NUCLEOTIDE SEQUENCE [LARGE SCALE GENOMIC DNA]</scope>
    <source>
        <strain evidence="7 8">7Q-K02</strain>
    </source>
</reference>
<dbReference type="GO" id="GO:0016020">
    <property type="term" value="C:membrane"/>
    <property type="evidence" value="ECO:0007669"/>
    <property type="project" value="UniProtKB-SubCell"/>
</dbReference>
<evidence type="ECO:0000259" key="6">
    <source>
        <dbReference type="Pfam" id="PF00324"/>
    </source>
</evidence>
<dbReference type="PANTHER" id="PTHR42770:SF16">
    <property type="entry name" value="AMINO ACID PERMEASE"/>
    <property type="match status" value="1"/>
</dbReference>